<name>A0ABS3V8D9_9ACTN</name>
<dbReference type="PANTHER" id="PTHR46696">
    <property type="entry name" value="P450, PUTATIVE (EUROFUNG)-RELATED"/>
    <property type="match status" value="1"/>
</dbReference>
<proteinExistence type="inferred from homology"/>
<gene>
    <name evidence="3" type="ORF">JQN83_13760</name>
</gene>
<organism evidence="3 4">
    <name type="scientific">Micromonospora antibiotica</name>
    <dbReference type="NCBI Taxonomy" id="2807623"/>
    <lineage>
        <taxon>Bacteria</taxon>
        <taxon>Bacillati</taxon>
        <taxon>Actinomycetota</taxon>
        <taxon>Actinomycetes</taxon>
        <taxon>Micromonosporales</taxon>
        <taxon>Micromonosporaceae</taxon>
        <taxon>Micromonospora</taxon>
    </lineage>
</organism>
<dbReference type="RefSeq" id="WP_208567529.1">
    <property type="nucleotide sequence ID" value="NZ_JAGFWR010000006.1"/>
</dbReference>
<dbReference type="PRINTS" id="PR00385">
    <property type="entry name" value="P450"/>
</dbReference>
<reference evidence="3 4" key="1">
    <citation type="submission" date="2021-03" db="EMBL/GenBank/DDBJ databases">
        <authorList>
            <person name="Lee D.-H."/>
        </authorList>
    </citation>
    <scope>NUCLEOTIDE SEQUENCE [LARGE SCALE GENOMIC DNA]</scope>
    <source>
        <strain evidence="3 4">MMS20-R2-23</strain>
    </source>
</reference>
<dbReference type="PANTHER" id="PTHR46696:SF1">
    <property type="entry name" value="CYTOCHROME P450 YJIB-RELATED"/>
    <property type="match status" value="1"/>
</dbReference>
<comment type="similarity">
    <text evidence="1 2">Belongs to the cytochrome P450 family.</text>
</comment>
<dbReference type="CDD" id="cd11029">
    <property type="entry name" value="CYP107-like"/>
    <property type="match status" value="1"/>
</dbReference>
<dbReference type="InterPro" id="IPR017972">
    <property type="entry name" value="Cyt_P450_CS"/>
</dbReference>
<keyword evidence="2" id="KW-0408">Iron</keyword>
<sequence>MTIGQQETSTPHPTDMLTEEFAQDPYPGFARLRDGGTVDRFRLKTFSTAVYAWLVTRHADARRLLADPRLSKDAGRIASVIRAQAVDPDEHVTDNPPSMLFSDPPDHTRLRRIVGGAFTTRRVQSLIPVIERFTDAALDRIVAGETVDFVTDVALPVPMAVIGSLLGIPEEAFDDFRRWSAELGSVGTSLSDKQQVIADAYGYVRDLIAVKRTAPADDLISALIAADDEGGRLATDELLSTVFLMMNAGYETTAAMLSSAVLLLHRRPELRAELAADPGRVPAFVEEVLRYESPLNLSTIRFTEQEVTVGDTVIPAGEIVFISLCAANRDADRFPDPDAVRLDRDGHLAFGHGIHHCLGAPLARLEGRVVLQRLLARHPHWRLAVADDEVAWRHSLQFRAIESLPVRFD</sequence>
<evidence type="ECO:0000313" key="4">
    <source>
        <dbReference type="Proteomes" id="UP000671399"/>
    </source>
</evidence>
<keyword evidence="2" id="KW-0560">Oxidoreductase</keyword>
<dbReference type="EMBL" id="JAGFWR010000006">
    <property type="protein sequence ID" value="MBO4161868.1"/>
    <property type="molecule type" value="Genomic_DNA"/>
</dbReference>
<keyword evidence="2" id="KW-0503">Monooxygenase</keyword>
<dbReference type="Proteomes" id="UP000671399">
    <property type="component" value="Unassembled WGS sequence"/>
</dbReference>
<keyword evidence="4" id="KW-1185">Reference proteome</keyword>
<evidence type="ECO:0000256" key="1">
    <source>
        <dbReference type="ARBA" id="ARBA00010617"/>
    </source>
</evidence>
<dbReference type="InterPro" id="IPR036396">
    <property type="entry name" value="Cyt_P450_sf"/>
</dbReference>
<dbReference type="Gene3D" id="1.10.630.10">
    <property type="entry name" value="Cytochrome P450"/>
    <property type="match status" value="1"/>
</dbReference>
<keyword evidence="2" id="KW-0479">Metal-binding</keyword>
<protein>
    <submittedName>
        <fullName evidence="3">Cytochrome P450</fullName>
    </submittedName>
</protein>
<dbReference type="InterPro" id="IPR002397">
    <property type="entry name" value="Cyt_P450_B"/>
</dbReference>
<dbReference type="SUPFAM" id="SSF48264">
    <property type="entry name" value="Cytochrome P450"/>
    <property type="match status" value="1"/>
</dbReference>
<evidence type="ECO:0000313" key="3">
    <source>
        <dbReference type="EMBL" id="MBO4161868.1"/>
    </source>
</evidence>
<dbReference type="PRINTS" id="PR00359">
    <property type="entry name" value="BP450"/>
</dbReference>
<dbReference type="Pfam" id="PF00067">
    <property type="entry name" value="p450"/>
    <property type="match status" value="1"/>
</dbReference>
<accession>A0ABS3V8D9</accession>
<comment type="caution">
    <text evidence="3">The sequence shown here is derived from an EMBL/GenBank/DDBJ whole genome shotgun (WGS) entry which is preliminary data.</text>
</comment>
<keyword evidence="2" id="KW-0349">Heme</keyword>
<dbReference type="PROSITE" id="PS00086">
    <property type="entry name" value="CYTOCHROME_P450"/>
    <property type="match status" value="1"/>
</dbReference>
<evidence type="ECO:0000256" key="2">
    <source>
        <dbReference type="RuleBase" id="RU000461"/>
    </source>
</evidence>
<dbReference type="InterPro" id="IPR001128">
    <property type="entry name" value="Cyt_P450"/>
</dbReference>